<evidence type="ECO:0000313" key="3">
    <source>
        <dbReference type="WBParaSite" id="BTMF_0001122901-mRNA-1"/>
    </source>
</evidence>
<dbReference type="WBParaSite" id="BTMF_0001122901-mRNA-1">
    <property type="protein sequence ID" value="BTMF_0001122901-mRNA-1"/>
    <property type="gene ID" value="BTMF_0001122901"/>
</dbReference>
<reference evidence="1 2" key="2">
    <citation type="submission" date="2018-11" db="EMBL/GenBank/DDBJ databases">
        <authorList>
            <consortium name="Pathogen Informatics"/>
        </authorList>
    </citation>
    <scope>NUCLEOTIDE SEQUENCE [LARGE SCALE GENOMIC DNA]</scope>
</reference>
<name>A0A0R3QU27_9BILA</name>
<dbReference type="Proteomes" id="UP000280834">
    <property type="component" value="Unassembled WGS sequence"/>
</dbReference>
<gene>
    <name evidence="1" type="ORF">BTMF_LOCUS9263</name>
</gene>
<accession>A0A0R3QU27</accession>
<proteinExistence type="predicted"/>
<reference evidence="3" key="1">
    <citation type="submission" date="2017-02" db="UniProtKB">
        <authorList>
            <consortium name="WormBaseParasite"/>
        </authorList>
    </citation>
    <scope>IDENTIFICATION</scope>
</reference>
<dbReference type="AlphaFoldDB" id="A0A0R3QU27"/>
<protein>
    <submittedName>
        <fullName evidence="1 3">Uncharacterized protein</fullName>
    </submittedName>
</protein>
<keyword evidence="2" id="KW-1185">Reference proteome</keyword>
<sequence length="40" mass="4412">MAVLSNVCGATMDSERRNSAAQSSLPTWGRHRAVIQFFIC</sequence>
<evidence type="ECO:0000313" key="2">
    <source>
        <dbReference type="Proteomes" id="UP000280834"/>
    </source>
</evidence>
<evidence type="ECO:0000313" key="1">
    <source>
        <dbReference type="EMBL" id="VDO31226.1"/>
    </source>
</evidence>
<organism evidence="3">
    <name type="scientific">Brugia timori</name>
    <dbReference type="NCBI Taxonomy" id="42155"/>
    <lineage>
        <taxon>Eukaryota</taxon>
        <taxon>Metazoa</taxon>
        <taxon>Ecdysozoa</taxon>
        <taxon>Nematoda</taxon>
        <taxon>Chromadorea</taxon>
        <taxon>Rhabditida</taxon>
        <taxon>Spirurina</taxon>
        <taxon>Spiruromorpha</taxon>
        <taxon>Filarioidea</taxon>
        <taxon>Onchocercidae</taxon>
        <taxon>Brugia</taxon>
    </lineage>
</organism>
<dbReference type="EMBL" id="UZAG01016850">
    <property type="protein sequence ID" value="VDO31226.1"/>
    <property type="molecule type" value="Genomic_DNA"/>
</dbReference>